<dbReference type="PANTHER" id="PTHR11956:SF11">
    <property type="entry name" value="ARGININE--TRNA LIGASE, MITOCHONDRIAL-RELATED"/>
    <property type="match status" value="1"/>
</dbReference>
<dbReference type="STRING" id="371602.SAMN04487984_1023"/>
<reference evidence="4" key="1">
    <citation type="submission" date="2017-04" db="EMBL/GenBank/DDBJ databases">
        <authorList>
            <person name="Varghese N."/>
            <person name="Submissions S."/>
        </authorList>
    </citation>
    <scope>NUCLEOTIDE SEQUENCE [LARGE SCALE GENOMIC DNA]</scope>
    <source>
        <strain evidence="4">DSM 21500</strain>
    </source>
</reference>
<keyword evidence="1" id="KW-0648">Protein biosynthesis</keyword>
<dbReference type="RefSeq" id="WP_084099155.1">
    <property type="nucleotide sequence ID" value="NZ_FWXK01000005.1"/>
</dbReference>
<dbReference type="Pfam" id="PF00750">
    <property type="entry name" value="tRNA-synt_1d"/>
    <property type="match status" value="1"/>
</dbReference>
<evidence type="ECO:0000259" key="2">
    <source>
        <dbReference type="Pfam" id="PF00750"/>
    </source>
</evidence>
<dbReference type="GO" id="GO:0004814">
    <property type="term" value="F:arginine-tRNA ligase activity"/>
    <property type="evidence" value="ECO:0007669"/>
    <property type="project" value="InterPro"/>
</dbReference>
<protein>
    <submittedName>
        <fullName evidence="3">Arginyl-tRNA synthetase</fullName>
    </submittedName>
</protein>
<dbReference type="InterPro" id="IPR014729">
    <property type="entry name" value="Rossmann-like_a/b/a_fold"/>
</dbReference>
<feature type="domain" description="Arginyl-tRNA synthetase catalytic core" evidence="2">
    <location>
        <begin position="106"/>
        <end position="391"/>
    </location>
</feature>
<dbReference type="InterPro" id="IPR001278">
    <property type="entry name" value="Arg-tRNA-ligase"/>
</dbReference>
<dbReference type="GO" id="GO:0005524">
    <property type="term" value="F:ATP binding"/>
    <property type="evidence" value="ECO:0007669"/>
    <property type="project" value="UniProtKB-KW"/>
</dbReference>
<gene>
    <name evidence="3" type="ORF">SAMN04487984_1023</name>
</gene>
<evidence type="ECO:0000313" key="3">
    <source>
        <dbReference type="EMBL" id="SMC41822.1"/>
    </source>
</evidence>
<keyword evidence="1" id="KW-0067">ATP-binding</keyword>
<dbReference type="AlphaFoldDB" id="A0A1W1Z0G9"/>
<organism evidence="3 4">
    <name type="scientific">Aerococcus suis</name>
    <dbReference type="NCBI Taxonomy" id="371602"/>
    <lineage>
        <taxon>Bacteria</taxon>
        <taxon>Bacillati</taxon>
        <taxon>Bacillota</taxon>
        <taxon>Bacilli</taxon>
        <taxon>Lactobacillales</taxon>
        <taxon>Aerococcaceae</taxon>
        <taxon>Aerococcus</taxon>
    </lineage>
</organism>
<proteinExistence type="inferred from homology"/>
<dbReference type="PANTHER" id="PTHR11956">
    <property type="entry name" value="ARGINYL-TRNA SYNTHETASE"/>
    <property type="match status" value="1"/>
</dbReference>
<dbReference type="InterPro" id="IPR035684">
    <property type="entry name" value="ArgRS_core"/>
</dbReference>
<keyword evidence="4" id="KW-1185">Reference proteome</keyword>
<dbReference type="GO" id="GO:0006420">
    <property type="term" value="P:arginyl-tRNA aminoacylation"/>
    <property type="evidence" value="ECO:0007669"/>
    <property type="project" value="InterPro"/>
</dbReference>
<dbReference type="OrthoDB" id="9805987at2"/>
<evidence type="ECO:0000256" key="1">
    <source>
        <dbReference type="RuleBase" id="RU363038"/>
    </source>
</evidence>
<dbReference type="SUPFAM" id="SSF52374">
    <property type="entry name" value="Nucleotidylyl transferase"/>
    <property type="match status" value="1"/>
</dbReference>
<accession>A0A1W1Z0G9</accession>
<keyword evidence="1" id="KW-0436">Ligase</keyword>
<comment type="similarity">
    <text evidence="1">Belongs to the class-I aminoacyl-tRNA synthetase family.</text>
</comment>
<dbReference type="EMBL" id="FWXK01000005">
    <property type="protein sequence ID" value="SMC41822.1"/>
    <property type="molecule type" value="Genomic_DNA"/>
</dbReference>
<sequence length="540" mass="61850">MNAFKLVHAVINKSDQFQLEMSDLLSAMTLTVSSETADIVIDLKQIPAVTTNHDEQSLLEVIQTAQDSHIQNVILVNHQLLISLDRQLMSQELLTQAKTEEWDLQTSEQSLRFTVDMSSPNLGRTMTLTHLRSTTVGEALSLMIEAAGHKVYRLNHIGDWGMAFARLIVAVRRWGLPDDDNPNIGYSKLQHHFYEESEFNPELDIEAAVVFNQLTHKDPKVMAEWKQICEISRKRFDDVYDLMNVHFTSETGESAYTEAALEVKQQLVDSNITSKELDAIIVHFPEKEIPQALIQTGENDSLYLTRDLAAAIDRHEKFHADYNWYVVGNEQATHFIQLKRILEMLGYDWANTISHLGIGFNSYQGRRLINSSGELISVNGLFNKVARRIMETYQFSEEEALRYSLGTIIFESVKYPRLDHFDIDLSTIIANEQYNGFSLMYYVETFSLYGEPNLSVPQRLSKEQWELLHLILAYPQKLAQGLQSGEPSELASFAYEIYLKHKNLVSQENNHPSIDYIVIKTLKNLLYVLNIPVKDTIGRE</sequence>
<dbReference type="PRINTS" id="PR01038">
    <property type="entry name" value="TRNASYNTHARG"/>
</dbReference>
<keyword evidence="1" id="KW-0547">Nucleotide-binding</keyword>
<dbReference type="Proteomes" id="UP000243884">
    <property type="component" value="Unassembled WGS sequence"/>
</dbReference>
<dbReference type="Gene3D" id="3.40.50.620">
    <property type="entry name" value="HUPs"/>
    <property type="match status" value="1"/>
</dbReference>
<keyword evidence="1 3" id="KW-0030">Aminoacyl-tRNA synthetase</keyword>
<evidence type="ECO:0000313" key="4">
    <source>
        <dbReference type="Proteomes" id="UP000243884"/>
    </source>
</evidence>
<name>A0A1W1Z0G9_9LACT</name>